<dbReference type="GO" id="GO:0016020">
    <property type="term" value="C:membrane"/>
    <property type="evidence" value="ECO:0007669"/>
    <property type="project" value="UniProtKB-SubCell"/>
</dbReference>
<evidence type="ECO:0000256" key="5">
    <source>
        <dbReference type="SAM" id="Phobius"/>
    </source>
</evidence>
<organism evidence="6 7">
    <name type="scientific">Fontimonas thermophila</name>
    <dbReference type="NCBI Taxonomy" id="1076937"/>
    <lineage>
        <taxon>Bacteria</taxon>
        <taxon>Pseudomonadati</taxon>
        <taxon>Pseudomonadota</taxon>
        <taxon>Gammaproteobacteria</taxon>
        <taxon>Nevskiales</taxon>
        <taxon>Nevskiaceae</taxon>
        <taxon>Fontimonas</taxon>
    </lineage>
</organism>
<proteinExistence type="predicted"/>
<feature type="transmembrane region" description="Helical" evidence="5">
    <location>
        <begin position="385"/>
        <end position="407"/>
    </location>
</feature>
<keyword evidence="3 5" id="KW-1133">Transmembrane helix</keyword>
<evidence type="ECO:0000256" key="3">
    <source>
        <dbReference type="ARBA" id="ARBA00022989"/>
    </source>
</evidence>
<evidence type="ECO:0000256" key="2">
    <source>
        <dbReference type="ARBA" id="ARBA00022692"/>
    </source>
</evidence>
<evidence type="ECO:0000256" key="4">
    <source>
        <dbReference type="ARBA" id="ARBA00023136"/>
    </source>
</evidence>
<feature type="transmembrane region" description="Helical" evidence="5">
    <location>
        <begin position="501"/>
        <end position="522"/>
    </location>
</feature>
<sequence length="691" mass="77168">MPLNRLWSLSSSERTRRALDAALVRLQANAPDDAERLAAIAALVTWLRPRRLRRLDEACDRLRMLTERMREDAAARAAVRNALLWLIFEKQPLRLLSDSGILTGESFFGGLWRRFWQGRLLPEALDPAQLKDVVSLLFTRDDDYCWVEGISDADWVAFLDALDWSAAGTVQGARMPLQILEALLIVSYRIAALGLEPELVRNYPDIERYESPFLTQNVEMRSFIDERQRAFAEKRAPQIDDRHLLVLLDQCEEIVAKVRKQAAQTGASVSLTVLLVRLTQNIERLKLLLELLEERPVHELNVLRVRFFKQVVRAENTRHSIGELWRRTVELLATRITQNAGKAGEHYVTTTRKEYFEMLRSALGAGMIVPLMAMIKIALGSEPHAPIVAALLYSLNYGLGFVLIYLLHFTIATKQPAMTASYLASCLAAAENRSARIQIGADLIVRTLRSQFVAIVGNVVPAFVLPVLIATAIYLNTGAHYLDRQTAEKLLLDQHPVQSLAWLHAAIAGVFLFLAGLISGYFDNKAVYNRIPQRILQLRWLTRLLGRARSERLARYVENNLGGLAGNFFFGCMLGSAGTLGFILGLPIDIRHVTFSSAFLGYSIVALEGAVAPGTVAMAIVGVVGIGLINLFVSFSLAFFVALRAQKVSLGDRRALVREVVNRFWREPRAFFLPPREPAPAPDAGVARGES</sequence>
<dbReference type="EMBL" id="FOOC01000015">
    <property type="protein sequence ID" value="SFF63864.1"/>
    <property type="molecule type" value="Genomic_DNA"/>
</dbReference>
<feature type="transmembrane region" description="Helical" evidence="5">
    <location>
        <begin position="568"/>
        <end position="590"/>
    </location>
</feature>
<dbReference type="InterPro" id="IPR023271">
    <property type="entry name" value="Aquaporin-like"/>
</dbReference>
<evidence type="ECO:0000313" key="6">
    <source>
        <dbReference type="EMBL" id="SFF63864.1"/>
    </source>
</evidence>
<dbReference type="RefSeq" id="WP_091535494.1">
    <property type="nucleotide sequence ID" value="NZ_FOOC01000015.1"/>
</dbReference>
<keyword evidence="4 5" id="KW-0472">Membrane</keyword>
<dbReference type="AlphaFoldDB" id="A0A1I2KA74"/>
<protein>
    <submittedName>
        <fullName evidence="6">Site-specific recombinase</fullName>
    </submittedName>
</protein>
<feature type="transmembrane region" description="Helical" evidence="5">
    <location>
        <begin position="610"/>
        <end position="643"/>
    </location>
</feature>
<comment type="subcellular location">
    <subcellularLocation>
        <location evidence="1">Membrane</location>
        <topology evidence="1">Multi-pass membrane protein</topology>
    </subcellularLocation>
</comment>
<dbReference type="Pfam" id="PF10136">
    <property type="entry name" value="SpecificRecomb"/>
    <property type="match status" value="1"/>
</dbReference>
<dbReference type="Proteomes" id="UP000199771">
    <property type="component" value="Unassembled WGS sequence"/>
</dbReference>
<dbReference type="InterPro" id="IPR011385">
    <property type="entry name" value="Site-sp_rcmbase"/>
</dbReference>
<gene>
    <name evidence="6" type="ORF">SAMN04488120_11531</name>
</gene>
<name>A0A1I2KA74_9GAMM</name>
<dbReference type="PIRSF" id="PIRSF015380">
    <property type="entry name" value="Site-sp_rcmb"/>
    <property type="match status" value="1"/>
</dbReference>
<evidence type="ECO:0000313" key="7">
    <source>
        <dbReference type="Proteomes" id="UP000199771"/>
    </source>
</evidence>
<keyword evidence="7" id="KW-1185">Reference proteome</keyword>
<accession>A0A1I2KA74</accession>
<dbReference type="OrthoDB" id="5688397at2"/>
<reference evidence="6 7" key="1">
    <citation type="submission" date="2016-10" db="EMBL/GenBank/DDBJ databases">
        <authorList>
            <person name="de Groot N.N."/>
        </authorList>
    </citation>
    <scope>NUCLEOTIDE SEQUENCE [LARGE SCALE GENOMIC DNA]</scope>
    <source>
        <strain evidence="6 7">DSM 23609</strain>
    </source>
</reference>
<feature type="transmembrane region" description="Helical" evidence="5">
    <location>
        <begin position="452"/>
        <end position="475"/>
    </location>
</feature>
<keyword evidence="2 5" id="KW-0812">Transmembrane</keyword>
<dbReference type="STRING" id="1076937.SAMN04488120_11531"/>
<dbReference type="Gene3D" id="1.20.1080.10">
    <property type="entry name" value="Glycerol uptake facilitator protein"/>
    <property type="match status" value="1"/>
</dbReference>
<evidence type="ECO:0000256" key="1">
    <source>
        <dbReference type="ARBA" id="ARBA00004141"/>
    </source>
</evidence>